<name>A0A6C0AVW0_9ZZZZ</name>
<evidence type="ECO:0000313" key="3">
    <source>
        <dbReference type="EMBL" id="QHS83902.1"/>
    </source>
</evidence>
<dbReference type="AlphaFoldDB" id="A0A6C0AVW0"/>
<evidence type="ECO:0000256" key="2">
    <source>
        <dbReference type="SAM" id="MobiDB-lite"/>
    </source>
</evidence>
<reference evidence="3" key="1">
    <citation type="journal article" date="2020" name="Nature">
        <title>Giant virus diversity and host interactions through global metagenomics.</title>
        <authorList>
            <person name="Schulz F."/>
            <person name="Roux S."/>
            <person name="Paez-Espino D."/>
            <person name="Jungbluth S."/>
            <person name="Walsh D.A."/>
            <person name="Denef V.J."/>
            <person name="McMahon K.D."/>
            <person name="Konstantinidis K.T."/>
            <person name="Eloe-Fadrosh E.A."/>
            <person name="Kyrpides N.C."/>
            <person name="Woyke T."/>
        </authorList>
    </citation>
    <scope>NUCLEOTIDE SEQUENCE</scope>
    <source>
        <strain evidence="3">GVMAG-S-ERX555965-48</strain>
    </source>
</reference>
<organism evidence="3">
    <name type="scientific">viral metagenome</name>
    <dbReference type="NCBI Taxonomy" id="1070528"/>
    <lineage>
        <taxon>unclassified sequences</taxon>
        <taxon>metagenomes</taxon>
        <taxon>organismal metagenomes</taxon>
    </lineage>
</organism>
<accession>A0A6C0AVW0</accession>
<evidence type="ECO:0000256" key="1">
    <source>
        <dbReference type="SAM" id="Coils"/>
    </source>
</evidence>
<protein>
    <recommendedName>
        <fullName evidence="4">Helicase/UvrB N-terminal domain-containing protein</fullName>
    </recommendedName>
</protein>
<evidence type="ECO:0008006" key="4">
    <source>
        <dbReference type="Google" id="ProtNLM"/>
    </source>
</evidence>
<dbReference type="EMBL" id="MN738770">
    <property type="protein sequence ID" value="QHS83902.1"/>
    <property type="molecule type" value="Genomic_DNA"/>
</dbReference>
<proteinExistence type="predicted"/>
<sequence>MDLVQRKLTRDEWNSVEVPVSQDEKNIINLIKNGYNNITIIENYNNSILNYLKIENSDNMDNHLYKTYFMEIVKDHVEKYNLDFDYTINNNSSKIKKIDSLRLEKSNTEVIKKKREEIFDYLLLLIIGKILKYKNSDNKRWNYYYYSLYKIKDYKVKNVNKKVITYVKYIIDLYVNEINLLNMIEKSTELIEKNEFIYTLGDIKLYDHQKQLFTIFKNNTDDNFSPKLVLYIAPTATGKTLSPIGLSEGFRVIFVCAARHVGMSLAKSAISGGKKIALAFGCGSHEDIRLHMFSGSVFAKHEYRNDGTKNKRCMCGKKICDKIGQEFRYKDGSRKMDHSVGDKVEIMICDVQSYICAMYYMCSFNWKANIITYWDEPTITMDYESHPCHETISNNWKENIIPNIVLSSATLPKQEELKHVISDFTNKFINNVKPPQVHTVISHDCKKSIPIINKNGYVELPHYICNNYNSLMSSVEHCKNYLTVLRYFDLHEVSKFIIYICKNSEEYLIDDRYALDNYFESLEDINMSHIKNYYLLLISHIKEDKFEKLYNHFSGSRKYKVKPNTKPVDTPIRKSHSVEQPKKSNDLVRTYSVQGTPTPVPVVQNGALISTRDAHTITDGPAIFIAQDVDKIGKFCIQQANIPSSKMTEITETIVKNNVIKEKIMKLEKLVEDATAKFEDKDNKAGNDNRIPPNVKKMMQEVETLQSMVKSIALDDLYVPNKISHLKKWVETDLYKDTLPYTSDIIDTDVEQIMMLNDIENIWKVLLLLGIGLFSQTKCIAYTEIVKRLATNQKLYLIIANGDYIYGTNYQFCHGFIGKDVEQMTQEKAIQAFGRIGRNKLQQTYTVRLRDDTLVNKIFFEEIDKIEVRNMNLLFNSD</sequence>
<dbReference type="SUPFAM" id="SSF52540">
    <property type="entry name" value="P-loop containing nucleoside triphosphate hydrolases"/>
    <property type="match status" value="1"/>
</dbReference>
<keyword evidence="1" id="KW-0175">Coiled coil</keyword>
<feature type="coiled-coil region" evidence="1">
    <location>
        <begin position="657"/>
        <end position="684"/>
    </location>
</feature>
<dbReference type="InterPro" id="IPR027417">
    <property type="entry name" value="P-loop_NTPase"/>
</dbReference>
<feature type="region of interest" description="Disordered" evidence="2">
    <location>
        <begin position="561"/>
        <end position="583"/>
    </location>
</feature>